<reference evidence="3 4" key="1">
    <citation type="journal article" date="2018" name="IMA Fungus">
        <title>IMA Genome-F 9: Draft genome sequence of Annulohypoxylon stygium, Aspergillus mulundensis, Berkeleyomyces basicola (syn. Thielaviopsis basicola), Ceratocystis smalleyi, two Cercospora beticola strains, Coleophoma cylindrospora, Fusarium fracticaudum, Phialophora cf. hyalina, and Morchella septimelata.</title>
        <authorList>
            <person name="Wingfield B.D."/>
            <person name="Bills G.F."/>
            <person name="Dong Y."/>
            <person name="Huang W."/>
            <person name="Nel W.J."/>
            <person name="Swalarsk-Parry B.S."/>
            <person name="Vaghefi N."/>
            <person name="Wilken P.M."/>
            <person name="An Z."/>
            <person name="de Beer Z.W."/>
            <person name="De Vos L."/>
            <person name="Chen L."/>
            <person name="Duong T.A."/>
            <person name="Gao Y."/>
            <person name="Hammerbacher A."/>
            <person name="Kikkert J.R."/>
            <person name="Li Y."/>
            <person name="Li H."/>
            <person name="Li K."/>
            <person name="Li Q."/>
            <person name="Liu X."/>
            <person name="Ma X."/>
            <person name="Naidoo K."/>
            <person name="Pethybridge S.J."/>
            <person name="Sun J."/>
            <person name="Steenkamp E.T."/>
            <person name="van der Nest M.A."/>
            <person name="van Wyk S."/>
            <person name="Wingfield M.J."/>
            <person name="Xiong C."/>
            <person name="Yue Q."/>
            <person name="Zhang X."/>
        </authorList>
    </citation>
    <scope>NUCLEOTIDE SEQUENCE [LARGE SCALE GENOMIC DNA]</scope>
    <source>
        <strain evidence="3 4">BP5796</strain>
    </source>
</reference>
<gene>
    <name evidence="3" type="ORF">BP5796_13177</name>
</gene>
<dbReference type="PANTHER" id="PTHR43625">
    <property type="entry name" value="AFLATOXIN B1 ALDEHYDE REDUCTASE"/>
    <property type="match status" value="1"/>
</dbReference>
<dbReference type="PANTHER" id="PTHR43625:SF40">
    <property type="entry name" value="ALDO-KETO REDUCTASE YAKC [NADP(+)]"/>
    <property type="match status" value="1"/>
</dbReference>
<evidence type="ECO:0000259" key="2">
    <source>
        <dbReference type="Pfam" id="PF00248"/>
    </source>
</evidence>
<accession>A0A3D8Q464</accession>
<evidence type="ECO:0000313" key="3">
    <source>
        <dbReference type="EMBL" id="RDW56428.1"/>
    </source>
</evidence>
<dbReference type="InterPro" id="IPR023210">
    <property type="entry name" value="NADP_OxRdtase_dom"/>
</dbReference>
<dbReference type="InterPro" id="IPR050791">
    <property type="entry name" value="Aldo-Keto_reductase"/>
</dbReference>
<comment type="caution">
    <text evidence="3">The sequence shown here is derived from an EMBL/GenBank/DDBJ whole genome shotgun (WGS) entry which is preliminary data.</text>
</comment>
<organism evidence="3 4">
    <name type="scientific">Coleophoma crateriformis</name>
    <dbReference type="NCBI Taxonomy" id="565419"/>
    <lineage>
        <taxon>Eukaryota</taxon>
        <taxon>Fungi</taxon>
        <taxon>Dikarya</taxon>
        <taxon>Ascomycota</taxon>
        <taxon>Pezizomycotina</taxon>
        <taxon>Leotiomycetes</taxon>
        <taxon>Helotiales</taxon>
        <taxon>Dermateaceae</taxon>
        <taxon>Coleophoma</taxon>
    </lineage>
</organism>
<dbReference type="InterPro" id="IPR020471">
    <property type="entry name" value="AKR"/>
</dbReference>
<dbReference type="Pfam" id="PF00248">
    <property type="entry name" value="Aldo_ket_red"/>
    <property type="match status" value="1"/>
</dbReference>
<dbReference type="GO" id="GO:0016491">
    <property type="term" value="F:oxidoreductase activity"/>
    <property type="evidence" value="ECO:0007669"/>
    <property type="project" value="UniProtKB-KW"/>
</dbReference>
<dbReference type="Gene3D" id="3.20.20.100">
    <property type="entry name" value="NADP-dependent oxidoreductase domain"/>
    <property type="match status" value="1"/>
</dbReference>
<dbReference type="GO" id="GO:0005737">
    <property type="term" value="C:cytoplasm"/>
    <property type="evidence" value="ECO:0007669"/>
    <property type="project" value="TreeGrafter"/>
</dbReference>
<dbReference type="Proteomes" id="UP000256328">
    <property type="component" value="Unassembled WGS sequence"/>
</dbReference>
<dbReference type="SUPFAM" id="SSF51430">
    <property type="entry name" value="NAD(P)-linked oxidoreductase"/>
    <property type="match status" value="1"/>
</dbReference>
<name>A0A3D8Q464_9HELO</name>
<dbReference type="InterPro" id="IPR036812">
    <property type="entry name" value="NAD(P)_OxRdtase_dom_sf"/>
</dbReference>
<dbReference type="AlphaFoldDB" id="A0A3D8Q464"/>
<evidence type="ECO:0000313" key="4">
    <source>
        <dbReference type="Proteomes" id="UP000256328"/>
    </source>
</evidence>
<dbReference type="OrthoDB" id="37537at2759"/>
<feature type="domain" description="NADP-dependent oxidoreductase" evidence="2">
    <location>
        <begin position="21"/>
        <end position="318"/>
    </location>
</feature>
<evidence type="ECO:0000256" key="1">
    <source>
        <dbReference type="ARBA" id="ARBA00023002"/>
    </source>
</evidence>
<sequence>MPSNPASLRKLGKNGPSVPAVGFGLMGLSLESYGTISGDEERFAILDRAYEIGARFWDSADLYGDSEELVGEWFRRTGKRDEIFFATKFGFLKDSKTYEIDSSGEYCKKACAESLKRLGIESIDLYYMHHANPKTPIEETMRALAELIAEGKIKYIGLSAVSSSTLRRACKIASVAAIQVEYSPFVRDAEGPAGTDLLATCRELGVAVIAAMPLGRGMITSTFARGEAVGDSKDQRVHVMPRFMEGNREKNAKLVSQFSTLADKKACTPSQLAIAWLLKQGDDIIPIPGTKKLKYMEEDWASLDVHLTDEDEAEIRRFVETAEVSGHYMPPQFASYTFTDTAEEVTLPTWVEGHDALLISVVQRRSATLFCNQKAETHNYGMDFGARQQSASSINQWLHQKNLPLSYPFGLRLAKRQALVLTSPQGRQELCYNDEGLFIGAKSQPSVALQLARVAPGAVGSNVQSWLYLKLRITLGVTSARPG</sequence>
<keyword evidence="4" id="KW-1185">Reference proteome</keyword>
<dbReference type="PRINTS" id="PR00069">
    <property type="entry name" value="ALDKETRDTASE"/>
</dbReference>
<protein>
    <recommendedName>
        <fullName evidence="2">NADP-dependent oxidoreductase domain-containing protein</fullName>
    </recommendedName>
</protein>
<proteinExistence type="predicted"/>
<dbReference type="EMBL" id="PDLN01000027">
    <property type="protein sequence ID" value="RDW56428.1"/>
    <property type="molecule type" value="Genomic_DNA"/>
</dbReference>
<keyword evidence="1" id="KW-0560">Oxidoreductase</keyword>